<keyword evidence="4" id="KW-0539">Nucleus</keyword>
<feature type="domain" description="Importin N-terminal" evidence="6">
    <location>
        <begin position="147"/>
        <end position="219"/>
    </location>
</feature>
<dbReference type="AlphaFoldDB" id="H6QP01"/>
<dbReference type="Pfam" id="PF03810">
    <property type="entry name" value="IBN_N"/>
    <property type="match status" value="1"/>
</dbReference>
<keyword evidence="3" id="KW-0813">Transport</keyword>
<dbReference type="Pfam" id="PF18806">
    <property type="entry name" value="Importin_rep_3"/>
    <property type="match status" value="1"/>
</dbReference>
<comment type="subcellular location">
    <subcellularLocation>
        <location evidence="1">Nucleus</location>
    </subcellularLocation>
</comment>
<dbReference type="InterPro" id="IPR051345">
    <property type="entry name" value="Importin_beta-like_NTR"/>
</dbReference>
<dbReference type="eggNOG" id="KOG2022">
    <property type="taxonomic scope" value="Eukaryota"/>
</dbReference>
<dbReference type="InParanoid" id="H6QP01"/>
<dbReference type="FunFam" id="1.25.10.10:FF:001760">
    <property type="entry name" value="Uncharacterized protein"/>
    <property type="match status" value="1"/>
</dbReference>
<dbReference type="KEGG" id="pgr:PGTG_20575"/>
<dbReference type="Proteomes" id="UP000008783">
    <property type="component" value="Unassembled WGS sequence"/>
</dbReference>
<dbReference type="OrthoDB" id="2016913at2759"/>
<dbReference type="HOGENOM" id="CLU_005996_3_0_1"/>
<dbReference type="RefSeq" id="XP_003890767.1">
    <property type="nucleotide sequence ID" value="XM_003890718.1"/>
</dbReference>
<proteinExistence type="inferred from homology"/>
<dbReference type="GO" id="GO:0031267">
    <property type="term" value="F:small GTPase binding"/>
    <property type="evidence" value="ECO:0007669"/>
    <property type="project" value="InterPro"/>
</dbReference>
<dbReference type="GeneID" id="13542476"/>
<dbReference type="Gene3D" id="1.25.10.10">
    <property type="entry name" value="Leucine-rich Repeat Variant"/>
    <property type="match status" value="1"/>
</dbReference>
<dbReference type="SUPFAM" id="SSF48371">
    <property type="entry name" value="ARM repeat"/>
    <property type="match status" value="1"/>
</dbReference>
<dbReference type="InterPro" id="IPR011989">
    <property type="entry name" value="ARM-like"/>
</dbReference>
<dbReference type="PANTHER" id="PTHR12363">
    <property type="entry name" value="TRANSPORTIN 3 AND IMPORTIN 13"/>
    <property type="match status" value="1"/>
</dbReference>
<dbReference type="PANTHER" id="PTHR12363:SF33">
    <property type="entry name" value="IMPORTIN-13"/>
    <property type="match status" value="1"/>
</dbReference>
<evidence type="ECO:0000256" key="1">
    <source>
        <dbReference type="ARBA" id="ARBA00004123"/>
    </source>
</evidence>
<dbReference type="GO" id="GO:0005737">
    <property type="term" value="C:cytoplasm"/>
    <property type="evidence" value="ECO:0000318"/>
    <property type="project" value="GO_Central"/>
</dbReference>
<sequence length="1162" mass="127553">MNHPLPAGGGASRPASHTSEPPTRGTCVKIKFCPKNVLQTTRVEGTPGPVSLLSTPGYTPGGVIHHILSRVCPPRGTLPGRLEEVIELEPVRNQHFSLQFTTTTKSNIHKFSSRMDISRTLELLNVLYPSPDTPAHALPNQIQQTEAHKALYDFMAEPSAWSLASEILDSLGTHEWAQNTNARFIAAHTLAVKISRDWKSFPADQSLTLKDRLLQWLQQSVIRTASSVPGEKIVLRKLSVAISVLSLKLVPEPLRCWDNWLLEVISRLAGGPTVTGSLLDVLTVIAEEAERADMLGARRVQYDKSIQDGSELVIRTLSDALVSESYSIRLAALSCSQAWLCSSHLNIDGPITLWPILLDLLFNSKYLLAYINPNNSINIADEEEDIVQKSADCIEELVSGSRGGASIGAGFVTKARAEVLLDWFSGDLVGSIIEQSVASGDVPDAILSIYKLFTSLSEHSIAGIAATLSSPRSLKIVRHLLRLSTFPGYGGIDENISTLILPIWTLLQEELNDLGYLGSAPEDSDFDAPPSLIQQNHPELRSLSTQLFKTLSQGLRLKSTWPKHNFIAENWTKDMAASFKSHTRADLAECLLACYYVCREELLLDLVIETKSLLSRTQGPNDCYEDLEACLFCIRAIQDGIPIEENTALPLVFSSEILGGIPNGDTPPLLRLKGTCLNLIASFSEWLKHRPSHLLCSLNLVAPSLNCPDPETISLAANALRRLCHEGRKVLVNEIPPLAELIRSTEGKIMPDEYNKVLQAVASVLQALPPKDLVQPILSLMNPVLTRLDLALRQHSQAPDPNSRMVIITQLQQLKACNQGLSEPDEEIILLDIDDESNSEKEKMTQLTQLEPIRNLQQTLCQLISCAMVQSLGDVDMAVTLSELARSCTSSSIPTAISLDPFPLLTTCISNISRDRANLAIWFSLSTSLVIATCRIKGQDFPQDQWSALLGCVKESVKVTASVLNSDAQMIQEPDLVQTFLQLCAAIIERYGQMFVALKDELQIIVAIAIAGLKVEERVALQAALDILRIFAHQTQKASSQAQADLFLELLTLHGQQVLNHILLGIGGKLPRSSLPSLSETLHCFVIKLPHLSQMWLAKLLESPGYPNEKLTEDKKARFLKNICAARTLKKARDVCTDFAIVSRGLEGTAYGASQMSLSFAD</sequence>
<dbReference type="PROSITE" id="PS50166">
    <property type="entry name" value="IMPORTIN_B_NT"/>
    <property type="match status" value="1"/>
</dbReference>
<dbReference type="EMBL" id="DS178262">
    <property type="protein sequence ID" value="EHS62450.1"/>
    <property type="molecule type" value="Genomic_DNA"/>
</dbReference>
<evidence type="ECO:0000256" key="2">
    <source>
        <dbReference type="ARBA" id="ARBA00007991"/>
    </source>
</evidence>
<evidence type="ECO:0000313" key="8">
    <source>
        <dbReference type="Proteomes" id="UP000008783"/>
    </source>
</evidence>
<dbReference type="VEuPathDB" id="FungiDB:PGTG_20575"/>
<dbReference type="FunCoup" id="H6QP01">
    <property type="interactions" value="197"/>
</dbReference>
<dbReference type="GO" id="GO:0005634">
    <property type="term" value="C:nucleus"/>
    <property type="evidence" value="ECO:0007669"/>
    <property type="project" value="UniProtKB-SubCell"/>
</dbReference>
<evidence type="ECO:0000313" key="7">
    <source>
        <dbReference type="EMBL" id="EHS62450.1"/>
    </source>
</evidence>
<protein>
    <recommendedName>
        <fullName evidence="6">Importin N-terminal domain-containing protein</fullName>
    </recommendedName>
</protein>
<evidence type="ECO:0000256" key="4">
    <source>
        <dbReference type="ARBA" id="ARBA00023242"/>
    </source>
</evidence>
<gene>
    <name evidence="7" type="ORF">PGTG_20575</name>
</gene>
<accession>H6QP01</accession>
<dbReference type="InterPro" id="IPR001494">
    <property type="entry name" value="Importin-beta_N"/>
</dbReference>
<comment type="similarity">
    <text evidence="2">Belongs to the importin beta family.</text>
</comment>
<evidence type="ECO:0000256" key="3">
    <source>
        <dbReference type="ARBA" id="ARBA00022448"/>
    </source>
</evidence>
<organism evidence="7 8">
    <name type="scientific">Puccinia graminis f. sp. tritici (strain CRL 75-36-700-3 / race SCCL)</name>
    <name type="common">Black stem rust fungus</name>
    <dbReference type="NCBI Taxonomy" id="418459"/>
    <lineage>
        <taxon>Eukaryota</taxon>
        <taxon>Fungi</taxon>
        <taxon>Dikarya</taxon>
        <taxon>Basidiomycota</taxon>
        <taxon>Pucciniomycotina</taxon>
        <taxon>Pucciniomycetes</taxon>
        <taxon>Pucciniales</taxon>
        <taxon>Pucciniaceae</taxon>
        <taxon>Puccinia</taxon>
    </lineage>
</organism>
<keyword evidence="8" id="KW-1185">Reference proteome</keyword>
<dbReference type="InterPro" id="IPR040520">
    <property type="entry name" value="Importin_rep_3"/>
</dbReference>
<dbReference type="STRING" id="418459.H6QP01"/>
<evidence type="ECO:0000256" key="5">
    <source>
        <dbReference type="SAM" id="MobiDB-lite"/>
    </source>
</evidence>
<evidence type="ECO:0000259" key="6">
    <source>
        <dbReference type="PROSITE" id="PS50166"/>
    </source>
</evidence>
<feature type="region of interest" description="Disordered" evidence="5">
    <location>
        <begin position="1"/>
        <end position="25"/>
    </location>
</feature>
<reference evidence="8" key="1">
    <citation type="journal article" date="2011" name="Proc. Natl. Acad. Sci. U.S.A.">
        <title>Obligate biotrophy features unraveled by the genomic analysis of rust fungi.</title>
        <authorList>
            <person name="Duplessis S."/>
            <person name="Cuomo C.A."/>
            <person name="Lin Y.-C."/>
            <person name="Aerts A."/>
            <person name="Tisserant E."/>
            <person name="Veneault-Fourrey C."/>
            <person name="Joly D.L."/>
            <person name="Hacquard S."/>
            <person name="Amselem J."/>
            <person name="Cantarel B.L."/>
            <person name="Chiu R."/>
            <person name="Coutinho P.M."/>
            <person name="Feau N."/>
            <person name="Field M."/>
            <person name="Frey P."/>
            <person name="Gelhaye E."/>
            <person name="Goldberg J."/>
            <person name="Grabherr M.G."/>
            <person name="Kodira C.D."/>
            <person name="Kohler A."/>
            <person name="Kuees U."/>
            <person name="Lindquist E.A."/>
            <person name="Lucas S.M."/>
            <person name="Mago R."/>
            <person name="Mauceli E."/>
            <person name="Morin E."/>
            <person name="Murat C."/>
            <person name="Pangilinan J.L."/>
            <person name="Park R."/>
            <person name="Pearson M."/>
            <person name="Quesneville H."/>
            <person name="Rouhier N."/>
            <person name="Sakthikumar S."/>
            <person name="Salamov A.A."/>
            <person name="Schmutz J."/>
            <person name="Selles B."/>
            <person name="Shapiro H."/>
            <person name="Tanguay P."/>
            <person name="Tuskan G.A."/>
            <person name="Henrissat B."/>
            <person name="Van de Peer Y."/>
            <person name="Rouze P."/>
            <person name="Ellis J.G."/>
            <person name="Dodds P.N."/>
            <person name="Schein J.E."/>
            <person name="Zhong S."/>
            <person name="Hamelin R.C."/>
            <person name="Grigoriev I.V."/>
            <person name="Szabo L.J."/>
            <person name="Martin F."/>
        </authorList>
    </citation>
    <scope>NUCLEOTIDE SEQUENCE [LARGE SCALE GENOMIC DNA]</scope>
    <source>
        <strain evidence="8">CRL 75-36-700-3 / race SCCL</strain>
    </source>
</reference>
<name>H6QP01_PUCGT</name>
<dbReference type="GO" id="GO:0006606">
    <property type="term" value="P:protein import into nucleus"/>
    <property type="evidence" value="ECO:0000318"/>
    <property type="project" value="GO_Central"/>
</dbReference>
<dbReference type="InterPro" id="IPR016024">
    <property type="entry name" value="ARM-type_fold"/>
</dbReference>